<evidence type="ECO:0000313" key="5">
    <source>
        <dbReference type="Proteomes" id="UP001500556"/>
    </source>
</evidence>
<evidence type="ECO:0000256" key="2">
    <source>
        <dbReference type="HAMAP-Rule" id="MF_00048"/>
    </source>
</evidence>
<sequence length="140" mass="15429">MARPTPYRLPWGMEPATGRPAPDRRRALGAYGEQLAARYLQDQGMAVIDRNWRCARGEIDLVARDGDCLVFCEVKTRRTSRFGSAVEAVDGRKAVRLRALAAAWLQVHDVRAQRVRIDVIGILRPGAGPARLCHLVGVGA</sequence>
<reference evidence="5" key="1">
    <citation type="journal article" date="2019" name="Int. J. Syst. Evol. Microbiol.">
        <title>The Global Catalogue of Microorganisms (GCM) 10K type strain sequencing project: providing services to taxonomists for standard genome sequencing and annotation.</title>
        <authorList>
            <consortium name="The Broad Institute Genomics Platform"/>
            <consortium name="The Broad Institute Genome Sequencing Center for Infectious Disease"/>
            <person name="Wu L."/>
            <person name="Ma J."/>
        </authorList>
    </citation>
    <scope>NUCLEOTIDE SEQUENCE [LARGE SCALE GENOMIC DNA]</scope>
    <source>
        <strain evidence="5">JCM 18961</strain>
    </source>
</reference>
<evidence type="ECO:0000313" key="4">
    <source>
        <dbReference type="EMBL" id="GAA4718335.1"/>
    </source>
</evidence>
<dbReference type="NCBIfam" id="NF009150">
    <property type="entry name" value="PRK12497.1-3"/>
    <property type="match status" value="1"/>
</dbReference>
<accession>A0ABP8Y2S1</accession>
<dbReference type="Gene3D" id="3.40.1350.10">
    <property type="match status" value="1"/>
</dbReference>
<dbReference type="SUPFAM" id="SSF52980">
    <property type="entry name" value="Restriction endonuclease-like"/>
    <property type="match status" value="1"/>
</dbReference>
<keyword evidence="5" id="KW-1185">Reference proteome</keyword>
<evidence type="ECO:0000256" key="3">
    <source>
        <dbReference type="SAM" id="MobiDB-lite"/>
    </source>
</evidence>
<dbReference type="NCBIfam" id="NF009154">
    <property type="entry name" value="PRK12497.3-3"/>
    <property type="match status" value="1"/>
</dbReference>
<comment type="caution">
    <text evidence="4">The sequence shown here is derived from an EMBL/GenBank/DDBJ whole genome shotgun (WGS) entry which is preliminary data.</text>
</comment>
<organism evidence="4 5">
    <name type="scientific">Pedococcus ginsenosidimutans</name>
    <dbReference type="NCBI Taxonomy" id="490570"/>
    <lineage>
        <taxon>Bacteria</taxon>
        <taxon>Bacillati</taxon>
        <taxon>Actinomycetota</taxon>
        <taxon>Actinomycetes</taxon>
        <taxon>Micrococcales</taxon>
        <taxon>Intrasporangiaceae</taxon>
        <taxon>Pedococcus</taxon>
    </lineage>
</organism>
<dbReference type="PANTHER" id="PTHR34039">
    <property type="entry name" value="UPF0102 PROTEIN YRAN"/>
    <property type="match status" value="1"/>
</dbReference>
<dbReference type="InterPro" id="IPR003509">
    <property type="entry name" value="UPF0102_YraN-like"/>
</dbReference>
<dbReference type="PANTHER" id="PTHR34039:SF1">
    <property type="entry name" value="UPF0102 PROTEIN YRAN"/>
    <property type="match status" value="1"/>
</dbReference>
<evidence type="ECO:0000256" key="1">
    <source>
        <dbReference type="ARBA" id="ARBA00006738"/>
    </source>
</evidence>
<gene>
    <name evidence="4" type="ORF">GCM10025782_14390</name>
</gene>
<dbReference type="Proteomes" id="UP001500556">
    <property type="component" value="Unassembled WGS sequence"/>
</dbReference>
<name>A0ABP8Y2S1_9MICO</name>
<protein>
    <recommendedName>
        <fullName evidence="2">UPF0102 protein GCM10025782_14390</fullName>
    </recommendedName>
</protein>
<feature type="region of interest" description="Disordered" evidence="3">
    <location>
        <begin position="1"/>
        <end position="22"/>
    </location>
</feature>
<dbReference type="InterPro" id="IPR011335">
    <property type="entry name" value="Restrct_endonuc-II-like"/>
</dbReference>
<dbReference type="Pfam" id="PF02021">
    <property type="entry name" value="UPF0102"/>
    <property type="match status" value="1"/>
</dbReference>
<dbReference type="NCBIfam" id="TIGR00252">
    <property type="entry name" value="YraN family protein"/>
    <property type="match status" value="1"/>
</dbReference>
<comment type="similarity">
    <text evidence="1 2">Belongs to the UPF0102 family.</text>
</comment>
<dbReference type="EMBL" id="BAABLO010000004">
    <property type="protein sequence ID" value="GAA4718335.1"/>
    <property type="molecule type" value="Genomic_DNA"/>
</dbReference>
<dbReference type="CDD" id="cd20736">
    <property type="entry name" value="PoNe_Nuclease"/>
    <property type="match status" value="1"/>
</dbReference>
<proteinExistence type="inferred from homology"/>
<dbReference type="InterPro" id="IPR011856">
    <property type="entry name" value="tRNA_endonuc-like_dom_sf"/>
</dbReference>
<dbReference type="HAMAP" id="MF_00048">
    <property type="entry name" value="UPF0102"/>
    <property type="match status" value="1"/>
</dbReference>